<proteinExistence type="predicted"/>
<dbReference type="GeneID" id="5981146"/>
<protein>
    <submittedName>
        <fullName evidence="1">Uncharacterized protein</fullName>
    </submittedName>
</protein>
<organism evidence="1 2">
    <name type="scientific">Phaeosphaeria nodorum (strain SN15 / ATCC MYA-4574 / FGSC 10173)</name>
    <name type="common">Glume blotch fungus</name>
    <name type="synonym">Parastagonospora nodorum</name>
    <dbReference type="NCBI Taxonomy" id="321614"/>
    <lineage>
        <taxon>Eukaryota</taxon>
        <taxon>Fungi</taxon>
        <taxon>Dikarya</taxon>
        <taxon>Ascomycota</taxon>
        <taxon>Pezizomycotina</taxon>
        <taxon>Dothideomycetes</taxon>
        <taxon>Pleosporomycetidae</taxon>
        <taxon>Pleosporales</taxon>
        <taxon>Pleosporineae</taxon>
        <taxon>Phaeosphaeriaceae</taxon>
        <taxon>Parastagonospora</taxon>
    </lineage>
</organism>
<dbReference type="Proteomes" id="UP000001055">
    <property type="component" value="Unassembled WGS sequence"/>
</dbReference>
<sequence>MTKGWTRRTSNMHSNRSGLFQDAYPGFGGEMRQQMFVNVGDCVTVVGNEGESTGQLLPLYAPGEQPPVYEVYEGQN</sequence>
<dbReference type="InParanoid" id="Q0U2K9"/>
<dbReference type="VEuPathDB" id="FungiDB:JI435_140230"/>
<reference evidence="2" key="1">
    <citation type="journal article" date="2007" name="Plant Cell">
        <title>Dothideomycete-plant interactions illuminated by genome sequencing and EST analysis of the wheat pathogen Stagonospora nodorum.</title>
        <authorList>
            <person name="Hane J.K."/>
            <person name="Lowe R.G."/>
            <person name="Solomon P.S."/>
            <person name="Tan K.C."/>
            <person name="Schoch C.L."/>
            <person name="Spatafora J.W."/>
            <person name="Crous P.W."/>
            <person name="Kodira C."/>
            <person name="Birren B.W."/>
            <person name="Galagan J.E."/>
            <person name="Torriani S.F."/>
            <person name="McDonald B.A."/>
            <person name="Oliver R.P."/>
        </authorList>
    </citation>
    <scope>NUCLEOTIDE SEQUENCE [LARGE SCALE GENOMIC DNA]</scope>
    <source>
        <strain evidence="2">SN15 / ATCC MYA-4574 / FGSC 10173</strain>
    </source>
</reference>
<dbReference type="KEGG" id="pno:SNOG_14024"/>
<dbReference type="EMBL" id="CH445353">
    <property type="protein sequence ID" value="EAT78649.1"/>
    <property type="molecule type" value="Genomic_DNA"/>
</dbReference>
<evidence type="ECO:0000313" key="1">
    <source>
        <dbReference type="EMBL" id="EAT78649.1"/>
    </source>
</evidence>
<dbReference type="RefSeq" id="XP_001804223.1">
    <property type="nucleotide sequence ID" value="XM_001804171.1"/>
</dbReference>
<accession>Q0U2K9</accession>
<evidence type="ECO:0000313" key="2">
    <source>
        <dbReference type="Proteomes" id="UP000001055"/>
    </source>
</evidence>
<name>Q0U2K9_PHANO</name>
<gene>
    <name evidence="1" type="ORF">SNOG_14024</name>
</gene>
<dbReference type="AlphaFoldDB" id="Q0U2K9"/>